<keyword evidence="3 8" id="KW-0547">Nucleotide-binding</keyword>
<dbReference type="InterPro" id="IPR017958">
    <property type="entry name" value="Gln-tRNA_amidoTrfase_suB_CS"/>
</dbReference>
<name>A0A4P9ZXU9_9FUNG</name>
<proteinExistence type="inferred from homology"/>
<keyword evidence="10" id="KW-0808">Transferase</keyword>
<dbReference type="GO" id="GO:0005524">
    <property type="term" value="F:ATP binding"/>
    <property type="evidence" value="ECO:0007669"/>
    <property type="project" value="UniProtKB-KW"/>
</dbReference>
<comment type="catalytic activity">
    <reaction evidence="7 8">
        <text>L-glutamyl-tRNA(Gln) + L-glutamine + ATP + H2O = L-glutaminyl-tRNA(Gln) + L-glutamate + ADP + phosphate + H(+)</text>
        <dbReference type="Rhea" id="RHEA:17521"/>
        <dbReference type="Rhea" id="RHEA-COMP:9681"/>
        <dbReference type="Rhea" id="RHEA-COMP:9684"/>
        <dbReference type="ChEBI" id="CHEBI:15377"/>
        <dbReference type="ChEBI" id="CHEBI:15378"/>
        <dbReference type="ChEBI" id="CHEBI:29985"/>
        <dbReference type="ChEBI" id="CHEBI:30616"/>
        <dbReference type="ChEBI" id="CHEBI:43474"/>
        <dbReference type="ChEBI" id="CHEBI:58359"/>
        <dbReference type="ChEBI" id="CHEBI:78520"/>
        <dbReference type="ChEBI" id="CHEBI:78521"/>
        <dbReference type="ChEBI" id="CHEBI:456216"/>
    </reaction>
</comment>
<dbReference type="FunFam" id="1.10.10.410:FF:000001">
    <property type="entry name" value="Aspartyl/glutamyl-tRNA(Asn/Gln) amidotransferase subunit B"/>
    <property type="match status" value="1"/>
</dbReference>
<reference evidence="11" key="1">
    <citation type="journal article" date="2018" name="Nat. Microbiol.">
        <title>Leveraging single-cell genomics to expand the fungal tree of life.</title>
        <authorList>
            <person name="Ahrendt S.R."/>
            <person name="Quandt C.A."/>
            <person name="Ciobanu D."/>
            <person name="Clum A."/>
            <person name="Salamov A."/>
            <person name="Andreopoulos B."/>
            <person name="Cheng J.F."/>
            <person name="Woyke T."/>
            <person name="Pelin A."/>
            <person name="Henrissat B."/>
            <person name="Reynolds N.K."/>
            <person name="Benny G.L."/>
            <person name="Smith M.E."/>
            <person name="James T.Y."/>
            <person name="Grigoriev I.V."/>
        </authorList>
    </citation>
    <scope>NUCLEOTIDE SEQUENCE [LARGE SCALE GENOMIC DNA]</scope>
    <source>
        <strain evidence="11">RSA 468</strain>
    </source>
</reference>
<comment type="subunit">
    <text evidence="8">Subunit of the heterotrimeric GatCAB amidotransferase (AdT) complex, composed of A, B and C subunits.</text>
</comment>
<evidence type="ECO:0000313" key="10">
    <source>
        <dbReference type="EMBL" id="RKP38514.1"/>
    </source>
</evidence>
<dbReference type="EMBL" id="ML002359">
    <property type="protein sequence ID" value="RKP38514.1"/>
    <property type="molecule type" value="Genomic_DNA"/>
</dbReference>
<dbReference type="NCBIfam" id="NF004014">
    <property type="entry name" value="PRK05477.1-4"/>
    <property type="match status" value="1"/>
</dbReference>
<dbReference type="InterPro" id="IPR006075">
    <property type="entry name" value="Asn/Gln-tRNA_Trfase_suB/E_cat"/>
</dbReference>
<keyword evidence="2 8" id="KW-0436">Ligase</keyword>
<sequence>MSAIKPLRLNPHHLQQLFQGRHRLWEPVIGLELHCQLHIFGKLFSPESRRTSPPFAPNRQVTLVDAAFPGVLPRLNADGLAKAVQAVTALGGQVQTVSRFDRKQYFYPDLPTGYQITQRGQPIGLGATAAQLLEPVRGIRIEQIQLEQDTAKSIHGAVEGADLIDYNRAGVALIEIVLAPDIRSAREAVVVIRKLQELLRAAGISEARMDEGSLRCDVNVSEDRKGGIRVELKNLNSLKLIYHAIQAEITRHITILESDPASAPAGQTEQRLQQETRGFDPVRRSTFRLRSKEDAPDYRYMPDTDVPVVRLTPAYVAHTTAAIPELPDARRRRLHTEYGLGLADCHGLMSQSGAVAFFEKVQQATQLPATHIGLDQDMRISFDTHPPVSVKQLASILTAIEQRLISGKIGKEILSLMLNGDTRDAFELIEAKGLRQVTDNQLIQTMCRSVVNNNPAELQKYRAGKQRIFGWFVGQIIKETKGKASPTLAKEILQKYLDQLK</sequence>
<dbReference type="PANTHER" id="PTHR11659">
    <property type="entry name" value="GLUTAMYL-TRNA GLN AMIDOTRANSFERASE SUBUNIT B MITOCHONDRIAL AND PROKARYOTIC PET112-RELATED"/>
    <property type="match status" value="1"/>
</dbReference>
<dbReference type="GO" id="GO:0005739">
    <property type="term" value="C:mitochondrion"/>
    <property type="evidence" value="ECO:0007669"/>
    <property type="project" value="UniProtKB-SubCell"/>
</dbReference>
<accession>A0A4P9ZXU9</accession>
<dbReference type="AlphaFoldDB" id="A0A4P9ZXU9"/>
<dbReference type="SMART" id="SM00845">
    <property type="entry name" value="GatB_Yqey"/>
    <property type="match status" value="1"/>
</dbReference>
<feature type="domain" description="Asn/Gln amidotransferase" evidence="9">
    <location>
        <begin position="356"/>
        <end position="497"/>
    </location>
</feature>
<comment type="function">
    <text evidence="8">Allows the formation of correctly charged Gln-tRNA(Gln) through the transamidation of misacylated Glu-tRNA(Gln) in the mitochondria. The reaction takes place in the presence of glutamine and ATP through an activated gamma-phospho-Glu-tRNA(Gln).</text>
</comment>
<comment type="subcellular location">
    <subcellularLocation>
        <location evidence="8">Mitochondrion</location>
    </subcellularLocation>
</comment>
<evidence type="ECO:0000256" key="6">
    <source>
        <dbReference type="ARBA" id="ARBA00047380"/>
    </source>
</evidence>
<dbReference type="InterPro" id="IPR014746">
    <property type="entry name" value="Gln_synth/guanido_kin_cat_dom"/>
</dbReference>
<gene>
    <name evidence="10" type="ORF">BJ085DRAFT_18933</name>
</gene>
<dbReference type="HAMAP" id="MF_00121">
    <property type="entry name" value="GatB"/>
    <property type="match status" value="1"/>
</dbReference>
<comment type="similarity">
    <text evidence="1 8">Belongs to the GatB/GatE family. GatB subfamily.</text>
</comment>
<dbReference type="PANTHER" id="PTHR11659:SF0">
    <property type="entry name" value="GLUTAMYL-TRNA(GLN) AMIDOTRANSFERASE SUBUNIT B, MITOCHONDRIAL"/>
    <property type="match status" value="1"/>
</dbReference>
<dbReference type="Pfam" id="PF02934">
    <property type="entry name" value="GatB_N"/>
    <property type="match status" value="1"/>
</dbReference>
<dbReference type="STRING" id="215637.A0A4P9ZXU9"/>
<dbReference type="GO" id="GO:0030956">
    <property type="term" value="C:glutamyl-tRNA(Gln) amidotransferase complex"/>
    <property type="evidence" value="ECO:0007669"/>
    <property type="project" value="UniProtKB-UniRule"/>
</dbReference>
<keyword evidence="11" id="KW-1185">Reference proteome</keyword>
<evidence type="ECO:0000256" key="2">
    <source>
        <dbReference type="ARBA" id="ARBA00022598"/>
    </source>
</evidence>
<evidence type="ECO:0000256" key="4">
    <source>
        <dbReference type="ARBA" id="ARBA00022840"/>
    </source>
</evidence>
<dbReference type="Gene3D" id="1.10.10.410">
    <property type="match status" value="1"/>
</dbReference>
<dbReference type="GO" id="GO:0016740">
    <property type="term" value="F:transferase activity"/>
    <property type="evidence" value="ECO:0007669"/>
    <property type="project" value="UniProtKB-KW"/>
</dbReference>
<dbReference type="PROSITE" id="PS01234">
    <property type="entry name" value="GATB"/>
    <property type="match status" value="1"/>
</dbReference>
<evidence type="ECO:0000256" key="1">
    <source>
        <dbReference type="ARBA" id="ARBA00005306"/>
    </source>
</evidence>
<keyword evidence="4 8" id="KW-0067">ATP-binding</keyword>
<dbReference type="Pfam" id="PF02637">
    <property type="entry name" value="GatB_Yqey"/>
    <property type="match status" value="1"/>
</dbReference>
<dbReference type="InterPro" id="IPR004413">
    <property type="entry name" value="GatB"/>
</dbReference>
<dbReference type="EC" id="6.3.5.-" evidence="8"/>
<evidence type="ECO:0000256" key="7">
    <source>
        <dbReference type="ARBA" id="ARBA00047913"/>
    </source>
</evidence>
<dbReference type="InterPro" id="IPR018027">
    <property type="entry name" value="Asn/Gln_amidotransferase"/>
</dbReference>
<dbReference type="NCBIfam" id="NF004012">
    <property type="entry name" value="PRK05477.1-2"/>
    <property type="match status" value="1"/>
</dbReference>
<organism evidence="10 11">
    <name type="scientific">Dimargaris cristalligena</name>
    <dbReference type="NCBI Taxonomy" id="215637"/>
    <lineage>
        <taxon>Eukaryota</taxon>
        <taxon>Fungi</taxon>
        <taxon>Fungi incertae sedis</taxon>
        <taxon>Zoopagomycota</taxon>
        <taxon>Kickxellomycotina</taxon>
        <taxon>Dimargaritomycetes</taxon>
        <taxon>Dimargaritales</taxon>
        <taxon>Dimargaritaceae</taxon>
        <taxon>Dimargaris</taxon>
    </lineage>
</organism>
<keyword evidence="8" id="KW-0496">Mitochondrion</keyword>
<dbReference type="SUPFAM" id="SSF89095">
    <property type="entry name" value="GatB/YqeY motif"/>
    <property type="match status" value="2"/>
</dbReference>
<evidence type="ECO:0000256" key="8">
    <source>
        <dbReference type="HAMAP-Rule" id="MF_03147"/>
    </source>
</evidence>
<evidence type="ECO:0000313" key="11">
    <source>
        <dbReference type="Proteomes" id="UP000268162"/>
    </source>
</evidence>
<dbReference type="NCBIfam" id="TIGR00133">
    <property type="entry name" value="gatB"/>
    <property type="match status" value="1"/>
</dbReference>
<evidence type="ECO:0000256" key="5">
    <source>
        <dbReference type="ARBA" id="ARBA00022917"/>
    </source>
</evidence>
<evidence type="ECO:0000259" key="9">
    <source>
        <dbReference type="SMART" id="SM00845"/>
    </source>
</evidence>
<dbReference type="InterPro" id="IPR023168">
    <property type="entry name" value="GatB_Yqey_C_2"/>
</dbReference>
<dbReference type="GO" id="GO:0050567">
    <property type="term" value="F:glutaminyl-tRNA synthase (glutamine-hydrolyzing) activity"/>
    <property type="evidence" value="ECO:0007669"/>
    <property type="project" value="UniProtKB-UniRule"/>
</dbReference>
<dbReference type="InterPro" id="IPR017959">
    <property type="entry name" value="Asn/Gln-tRNA_amidoTrfase_suB/E"/>
</dbReference>
<dbReference type="SUPFAM" id="SSF55931">
    <property type="entry name" value="Glutamine synthetase/guanido kinase"/>
    <property type="match status" value="1"/>
</dbReference>
<comment type="catalytic activity">
    <reaction evidence="6">
        <text>L-aspartyl-tRNA(Asn) + L-glutamine + ATP + H2O = L-asparaginyl-tRNA(Asn) + L-glutamate + ADP + phosphate + 2 H(+)</text>
        <dbReference type="Rhea" id="RHEA:14513"/>
        <dbReference type="Rhea" id="RHEA-COMP:9674"/>
        <dbReference type="Rhea" id="RHEA-COMP:9677"/>
        <dbReference type="ChEBI" id="CHEBI:15377"/>
        <dbReference type="ChEBI" id="CHEBI:15378"/>
        <dbReference type="ChEBI" id="CHEBI:29985"/>
        <dbReference type="ChEBI" id="CHEBI:30616"/>
        <dbReference type="ChEBI" id="CHEBI:43474"/>
        <dbReference type="ChEBI" id="CHEBI:58359"/>
        <dbReference type="ChEBI" id="CHEBI:78515"/>
        <dbReference type="ChEBI" id="CHEBI:78516"/>
        <dbReference type="ChEBI" id="CHEBI:456216"/>
    </reaction>
</comment>
<dbReference type="Proteomes" id="UP000268162">
    <property type="component" value="Unassembled WGS sequence"/>
</dbReference>
<evidence type="ECO:0000256" key="3">
    <source>
        <dbReference type="ARBA" id="ARBA00022741"/>
    </source>
</evidence>
<keyword evidence="5 8" id="KW-0648">Protein biosynthesis</keyword>
<protein>
    <recommendedName>
        <fullName evidence="8">Glutamyl-tRNA(Gln) amidotransferase subunit B, mitochondrial</fullName>
        <shortName evidence="8">Glu-AdT subunit B</shortName>
        <ecNumber evidence="8">6.3.5.-</ecNumber>
    </recommendedName>
</protein>
<dbReference type="GO" id="GO:0050566">
    <property type="term" value="F:asparaginyl-tRNA synthase (glutamine-hydrolyzing) activity"/>
    <property type="evidence" value="ECO:0007669"/>
    <property type="project" value="RHEA"/>
</dbReference>
<dbReference type="InterPro" id="IPR003789">
    <property type="entry name" value="Asn/Gln_tRNA_amidoTrase-B-like"/>
</dbReference>
<dbReference type="GO" id="GO:0070681">
    <property type="term" value="P:glutaminyl-tRNAGln biosynthesis via transamidation"/>
    <property type="evidence" value="ECO:0007669"/>
    <property type="project" value="UniProtKB-UniRule"/>
</dbReference>
<dbReference type="GO" id="GO:0032543">
    <property type="term" value="P:mitochondrial translation"/>
    <property type="evidence" value="ECO:0007669"/>
    <property type="project" value="UniProtKB-UniRule"/>
</dbReference>